<sequence length="53" mass="6166">MSSITKGQHVAKKASLPQQIKAAWERAKRRAARNEAQYESWAATETEWEDYAW</sequence>
<dbReference type="GeneID" id="55814492"/>
<dbReference type="EMBL" id="MN586027">
    <property type="protein sequence ID" value="QGJ93488.1"/>
    <property type="molecule type" value="Genomic_DNA"/>
</dbReference>
<protein>
    <submittedName>
        <fullName evidence="1">Uncharacterized protein</fullName>
    </submittedName>
</protein>
<gene>
    <name evidence="1" type="primary">39</name>
    <name evidence="1" type="ORF">SEA_MUFASA8_39</name>
</gene>
<name>A0A649VMC2_9CAUD</name>
<evidence type="ECO:0000313" key="1">
    <source>
        <dbReference type="EMBL" id="QGJ93488.1"/>
    </source>
</evidence>
<proteinExistence type="predicted"/>
<accession>A0A649VMC2</accession>
<reference evidence="1 2" key="1">
    <citation type="submission" date="2019-10" db="EMBL/GenBank/DDBJ databases">
        <authorList>
            <person name="Garlena R.A."/>
            <person name="Russell D.A."/>
            <person name="Pope W.H."/>
            <person name="Jacobs-Sera D."/>
            <person name="Hatfull G.F."/>
        </authorList>
    </citation>
    <scope>NUCLEOTIDE SEQUENCE [LARGE SCALE GENOMIC DNA]</scope>
</reference>
<keyword evidence="2" id="KW-1185">Reference proteome</keyword>
<evidence type="ECO:0000313" key="2">
    <source>
        <dbReference type="Proteomes" id="UP000427282"/>
    </source>
</evidence>
<organism evidence="1 2">
    <name type="scientific">Arthrobacter phage Mufasa8</name>
    <dbReference type="NCBI Taxonomy" id="2656526"/>
    <lineage>
        <taxon>Viruses</taxon>
        <taxon>Duplodnaviria</taxon>
        <taxon>Heunggongvirae</taxon>
        <taxon>Uroviricota</taxon>
        <taxon>Caudoviricetes</taxon>
        <taxon>Mufasoctovirus</taxon>
        <taxon>Mufasoctovirus mufasa8</taxon>
    </lineage>
</organism>
<dbReference type="KEGG" id="vg:55814492"/>
<dbReference type="RefSeq" id="YP_009885119.1">
    <property type="nucleotide sequence ID" value="NC_049478.1"/>
</dbReference>
<dbReference type="Proteomes" id="UP000427282">
    <property type="component" value="Segment"/>
</dbReference>